<proteinExistence type="predicted"/>
<dbReference type="Pfam" id="PF08242">
    <property type="entry name" value="Methyltransf_12"/>
    <property type="match status" value="1"/>
</dbReference>
<feature type="compositionally biased region" description="Low complexity" evidence="1">
    <location>
        <begin position="12"/>
        <end position="24"/>
    </location>
</feature>
<name>A0ABP7G6M1_9ACTN</name>
<dbReference type="CDD" id="cd02440">
    <property type="entry name" value="AdoMet_MTases"/>
    <property type="match status" value="1"/>
</dbReference>
<evidence type="ECO:0000259" key="2">
    <source>
        <dbReference type="Pfam" id="PF08242"/>
    </source>
</evidence>
<keyword evidence="4" id="KW-1185">Reference proteome</keyword>
<dbReference type="InterPro" id="IPR029063">
    <property type="entry name" value="SAM-dependent_MTases_sf"/>
</dbReference>
<comment type="caution">
    <text evidence="3">The sequence shown here is derived from an EMBL/GenBank/DDBJ whole genome shotgun (WGS) entry which is preliminary data.</text>
</comment>
<feature type="region of interest" description="Disordered" evidence="1">
    <location>
        <begin position="1"/>
        <end position="43"/>
    </location>
</feature>
<dbReference type="Gene3D" id="3.40.50.150">
    <property type="entry name" value="Vaccinia Virus protein VP39"/>
    <property type="match status" value="1"/>
</dbReference>
<keyword evidence="3" id="KW-0489">Methyltransferase</keyword>
<dbReference type="PANTHER" id="PTHR43861">
    <property type="entry name" value="TRANS-ACONITATE 2-METHYLTRANSFERASE-RELATED"/>
    <property type="match status" value="1"/>
</dbReference>
<dbReference type="GO" id="GO:0032259">
    <property type="term" value="P:methylation"/>
    <property type="evidence" value="ECO:0007669"/>
    <property type="project" value="UniProtKB-KW"/>
</dbReference>
<organism evidence="3 4">
    <name type="scientific">Streptomyces tremellae</name>
    <dbReference type="NCBI Taxonomy" id="1124239"/>
    <lineage>
        <taxon>Bacteria</taxon>
        <taxon>Bacillati</taxon>
        <taxon>Actinomycetota</taxon>
        <taxon>Actinomycetes</taxon>
        <taxon>Kitasatosporales</taxon>
        <taxon>Streptomycetaceae</taxon>
        <taxon>Streptomyces</taxon>
    </lineage>
</organism>
<evidence type="ECO:0000313" key="4">
    <source>
        <dbReference type="Proteomes" id="UP001499884"/>
    </source>
</evidence>
<sequence>MTHPAPRHTGHGHPAGPAAPATHGHPAHAHTHPGRSHRDDLPDGLAEMLDLDAGLFAPHIAGLTGRIARLARGPVTRVVDLGAGTGAGTFALLERFPDARVTAVDTDQDMLARITATARARGLGERVRTLEADAGAGLPGVEGADLVWASASLHHVEDPVAALAGVRAALRPGGLLAVAELDGLPRFLPDDAVPARPGVEERCRALLDAVHAERVPHLGADWSALLAAAGLTVEEERTDRLALRAPLPESAGRYAHLVLARIRTAVEERADPADRTALDTLLDGGPQDVRRRGDLVVRSTRGTWIARRPAA</sequence>
<reference evidence="4" key="1">
    <citation type="journal article" date="2019" name="Int. J. Syst. Evol. Microbiol.">
        <title>The Global Catalogue of Microorganisms (GCM) 10K type strain sequencing project: providing services to taxonomists for standard genome sequencing and annotation.</title>
        <authorList>
            <consortium name="The Broad Institute Genomics Platform"/>
            <consortium name="The Broad Institute Genome Sequencing Center for Infectious Disease"/>
            <person name="Wu L."/>
            <person name="Ma J."/>
        </authorList>
    </citation>
    <scope>NUCLEOTIDE SEQUENCE [LARGE SCALE GENOMIC DNA]</scope>
    <source>
        <strain evidence="4">JCM 30846</strain>
    </source>
</reference>
<gene>
    <name evidence="3" type="ORF">GCM10023082_59240</name>
</gene>
<feature type="compositionally biased region" description="Basic residues" evidence="1">
    <location>
        <begin position="1"/>
        <end position="11"/>
    </location>
</feature>
<feature type="domain" description="Methyltransferase type 12" evidence="2">
    <location>
        <begin position="79"/>
        <end position="176"/>
    </location>
</feature>
<dbReference type="InterPro" id="IPR013217">
    <property type="entry name" value="Methyltransf_12"/>
</dbReference>
<protein>
    <submittedName>
        <fullName evidence="3">Class I SAM-dependent methyltransferase</fullName>
    </submittedName>
</protein>
<keyword evidence="3" id="KW-0808">Transferase</keyword>
<evidence type="ECO:0000256" key="1">
    <source>
        <dbReference type="SAM" id="MobiDB-lite"/>
    </source>
</evidence>
<feature type="compositionally biased region" description="Basic residues" evidence="1">
    <location>
        <begin position="25"/>
        <end position="35"/>
    </location>
</feature>
<dbReference type="EMBL" id="BAABEP010000069">
    <property type="protein sequence ID" value="GAA3756289.1"/>
    <property type="molecule type" value="Genomic_DNA"/>
</dbReference>
<dbReference type="RefSeq" id="WP_425588414.1">
    <property type="nucleotide sequence ID" value="NZ_BAABEP010000069.1"/>
</dbReference>
<accession>A0ABP7G6M1</accession>
<evidence type="ECO:0000313" key="3">
    <source>
        <dbReference type="EMBL" id="GAA3756289.1"/>
    </source>
</evidence>
<dbReference type="GO" id="GO:0008168">
    <property type="term" value="F:methyltransferase activity"/>
    <property type="evidence" value="ECO:0007669"/>
    <property type="project" value="UniProtKB-KW"/>
</dbReference>
<dbReference type="PANTHER" id="PTHR43861:SF1">
    <property type="entry name" value="TRANS-ACONITATE 2-METHYLTRANSFERASE"/>
    <property type="match status" value="1"/>
</dbReference>
<dbReference type="Proteomes" id="UP001499884">
    <property type="component" value="Unassembled WGS sequence"/>
</dbReference>
<dbReference type="SUPFAM" id="SSF53335">
    <property type="entry name" value="S-adenosyl-L-methionine-dependent methyltransferases"/>
    <property type="match status" value="1"/>
</dbReference>